<evidence type="ECO:0000313" key="2">
    <source>
        <dbReference type="Ensembl" id="ENSMUSP00000139114.2"/>
    </source>
</evidence>
<dbReference type="Antibodypedia" id="48062">
    <property type="antibodies" value="24 antibodies from 12 providers"/>
</dbReference>
<evidence type="ECO:0000313" key="4">
    <source>
        <dbReference type="Proteomes" id="UP000000589"/>
    </source>
</evidence>
<dbReference type="ProteomicsDB" id="373374"/>
<feature type="compositionally biased region" description="Basic and acidic residues" evidence="1">
    <location>
        <begin position="23"/>
        <end position="36"/>
    </location>
</feature>
<evidence type="ECO:0000313" key="3">
    <source>
        <dbReference type="MGI" id="MGI:2443872"/>
    </source>
</evidence>
<evidence type="ECO:0000256" key="1">
    <source>
        <dbReference type="SAM" id="MobiDB-lite"/>
    </source>
</evidence>
<dbReference type="ExpressionAtlas" id="V9GXE8">
    <property type="expression patterns" value="baseline and differential"/>
</dbReference>
<sequence length="36" mass="3899">MFTELRSKLSPPRARAGAVRPGFGERPDVDASARLS</sequence>
<dbReference type="MGI" id="MGI:2443872">
    <property type="gene designation" value="Samd10"/>
</dbReference>
<reference evidence="2 4" key="1">
    <citation type="journal article" date="2009" name="PLoS Biol.">
        <title>Lineage-specific biology revealed by a finished genome assembly of the mouse.</title>
        <authorList>
            <consortium name="Mouse Genome Sequencing Consortium"/>
            <person name="Church D.M."/>
            <person name="Goodstadt L."/>
            <person name="Hillier L.W."/>
            <person name="Zody M.C."/>
            <person name="Goldstein S."/>
            <person name="She X."/>
            <person name="Bult C.J."/>
            <person name="Agarwala R."/>
            <person name="Cherry J.L."/>
            <person name="DiCuccio M."/>
            <person name="Hlavina W."/>
            <person name="Kapustin Y."/>
            <person name="Meric P."/>
            <person name="Maglott D."/>
            <person name="Birtle Z."/>
            <person name="Marques A.C."/>
            <person name="Graves T."/>
            <person name="Zhou S."/>
            <person name="Teague B."/>
            <person name="Potamousis K."/>
            <person name="Churas C."/>
            <person name="Place M."/>
            <person name="Herschleb J."/>
            <person name="Runnheim R."/>
            <person name="Forrest D."/>
            <person name="Amos-Landgraf J."/>
            <person name="Schwartz D.C."/>
            <person name="Cheng Z."/>
            <person name="Lindblad-Toh K."/>
            <person name="Eichler E.E."/>
            <person name="Ponting C.P."/>
        </authorList>
    </citation>
    <scope>NUCLEOTIDE SEQUENCE [LARGE SCALE GENOMIC DNA]</scope>
    <source>
        <strain evidence="2 4">C57BL/6J</strain>
    </source>
</reference>
<protein>
    <submittedName>
        <fullName evidence="2">Sterile alpha motif domain containing 10</fullName>
    </submittedName>
</protein>
<dbReference type="Proteomes" id="UP000000589">
    <property type="component" value="Chromosome 2"/>
</dbReference>
<accession>V9GXE8</accession>
<keyword evidence="4" id="KW-1185">Reference proteome</keyword>
<proteinExistence type="predicted"/>
<reference evidence="2" key="4">
    <citation type="submission" date="2025-09" db="UniProtKB">
        <authorList>
            <consortium name="Ensembl"/>
        </authorList>
    </citation>
    <scope>IDENTIFICATION</scope>
    <source>
        <strain evidence="2">C57BL/6J</strain>
    </source>
</reference>
<dbReference type="AGR" id="MGI:2443872"/>
<dbReference type="Ensembl" id="ENSMUST00000183836.2">
    <property type="protein sequence ID" value="ENSMUSP00000139114.2"/>
    <property type="gene ID" value="ENSMUSG00000038605.12"/>
</dbReference>
<reference evidence="2 4" key="2">
    <citation type="journal article" date="2011" name="PLoS Biol.">
        <title>Modernizing reference genome assemblies.</title>
        <authorList>
            <person name="Church D.M."/>
            <person name="Schneider V.A."/>
            <person name="Graves T."/>
            <person name="Auger K."/>
            <person name="Cunningham F."/>
            <person name="Bouk N."/>
            <person name="Chen H.C."/>
            <person name="Agarwala R."/>
            <person name="McLaren W.M."/>
            <person name="Ritchie G.R."/>
            <person name="Albracht D."/>
            <person name="Kremitzki M."/>
            <person name="Rock S."/>
            <person name="Kotkiewicz H."/>
            <person name="Kremitzki C."/>
            <person name="Wollam A."/>
            <person name="Trani L."/>
            <person name="Fulton L."/>
            <person name="Fulton R."/>
            <person name="Matthews L."/>
            <person name="Whitehead S."/>
            <person name="Chow W."/>
            <person name="Torrance J."/>
            <person name="Dunn M."/>
            <person name="Harden G."/>
            <person name="Threadgold G."/>
            <person name="Wood J."/>
            <person name="Collins J."/>
            <person name="Heath P."/>
            <person name="Griffiths G."/>
            <person name="Pelan S."/>
            <person name="Grafham D."/>
            <person name="Eichler E.E."/>
            <person name="Weinstock G."/>
            <person name="Mardis E.R."/>
            <person name="Wilson R.K."/>
            <person name="Howe K."/>
            <person name="Flicek P."/>
            <person name="Hubbard T."/>
        </authorList>
    </citation>
    <scope>NUCLEOTIDE SEQUENCE [LARGE SCALE GENOMIC DNA]</scope>
    <source>
        <strain evidence="2 4">C57BL/6J</strain>
    </source>
</reference>
<gene>
    <name evidence="2 3" type="primary">Samd10</name>
</gene>
<dbReference type="Bgee" id="ENSMUSG00000038605">
    <property type="expression patterns" value="Expressed in entorhinal cortex and 230 other cell types or tissues"/>
</dbReference>
<organism evidence="2 4">
    <name type="scientific">Mus musculus</name>
    <name type="common">Mouse</name>
    <dbReference type="NCBI Taxonomy" id="10090"/>
    <lineage>
        <taxon>Eukaryota</taxon>
        <taxon>Metazoa</taxon>
        <taxon>Chordata</taxon>
        <taxon>Craniata</taxon>
        <taxon>Vertebrata</taxon>
        <taxon>Euteleostomi</taxon>
        <taxon>Mammalia</taxon>
        <taxon>Eutheria</taxon>
        <taxon>Euarchontoglires</taxon>
        <taxon>Glires</taxon>
        <taxon>Rodentia</taxon>
        <taxon>Myomorpha</taxon>
        <taxon>Muroidea</taxon>
        <taxon>Muridae</taxon>
        <taxon>Murinae</taxon>
        <taxon>Mus</taxon>
        <taxon>Mus</taxon>
    </lineage>
</organism>
<dbReference type="GeneTree" id="ENSGT00390000008161"/>
<dbReference type="VEuPathDB" id="HostDB:ENSMUSG00000038605"/>
<dbReference type="AlphaFoldDB" id="V9GXE8"/>
<name>V9GXE8_MOUSE</name>
<feature type="region of interest" description="Disordered" evidence="1">
    <location>
        <begin position="1"/>
        <end position="36"/>
    </location>
</feature>
<dbReference type="HOGENOM" id="CLU_3359489_0_0_1"/>
<reference evidence="2" key="3">
    <citation type="submission" date="2025-08" db="UniProtKB">
        <authorList>
            <consortium name="Ensembl"/>
        </authorList>
    </citation>
    <scope>IDENTIFICATION</scope>
    <source>
        <strain evidence="2">C57BL/6J</strain>
    </source>
</reference>